<proteinExistence type="predicted"/>
<evidence type="ECO:0000256" key="1">
    <source>
        <dbReference type="SAM" id="MobiDB-lite"/>
    </source>
</evidence>
<organism evidence="2 3">
    <name type="scientific">Clavelina lepadiformis</name>
    <name type="common">Light-bulb sea squirt</name>
    <name type="synonym">Ascidia lepadiformis</name>
    <dbReference type="NCBI Taxonomy" id="159417"/>
    <lineage>
        <taxon>Eukaryota</taxon>
        <taxon>Metazoa</taxon>
        <taxon>Chordata</taxon>
        <taxon>Tunicata</taxon>
        <taxon>Ascidiacea</taxon>
        <taxon>Aplousobranchia</taxon>
        <taxon>Clavelinidae</taxon>
        <taxon>Clavelina</taxon>
    </lineage>
</organism>
<name>A0ABP0G9T7_CLALP</name>
<dbReference type="Proteomes" id="UP001642483">
    <property type="component" value="Unassembled WGS sequence"/>
</dbReference>
<accession>A0ABP0G9T7</accession>
<protein>
    <recommendedName>
        <fullName evidence="4">HAUS augmin-like complex subunit 8</fullName>
    </recommendedName>
</protein>
<dbReference type="EMBL" id="CAWYQH010000108">
    <property type="protein sequence ID" value="CAK8688567.1"/>
    <property type="molecule type" value="Genomic_DNA"/>
</dbReference>
<keyword evidence="3" id="KW-1185">Reference proteome</keyword>
<evidence type="ECO:0000313" key="3">
    <source>
        <dbReference type="Proteomes" id="UP001642483"/>
    </source>
</evidence>
<feature type="region of interest" description="Disordered" evidence="1">
    <location>
        <begin position="1"/>
        <end position="35"/>
    </location>
</feature>
<evidence type="ECO:0008006" key="4">
    <source>
        <dbReference type="Google" id="ProtNLM"/>
    </source>
</evidence>
<reference evidence="2 3" key="1">
    <citation type="submission" date="2024-02" db="EMBL/GenBank/DDBJ databases">
        <authorList>
            <person name="Daric V."/>
            <person name="Darras S."/>
        </authorList>
    </citation>
    <scope>NUCLEOTIDE SEQUENCE [LARGE SCALE GENOMIC DNA]</scope>
</reference>
<comment type="caution">
    <text evidence="2">The sequence shown here is derived from an EMBL/GenBank/DDBJ whole genome shotgun (WGS) entry which is preliminary data.</text>
</comment>
<evidence type="ECO:0000313" key="2">
    <source>
        <dbReference type="EMBL" id="CAK8688567.1"/>
    </source>
</evidence>
<sequence length="367" mass="41150">MSRKAPAIRVTTDNQISGNSLSETSKEDTDRPNMTFSMMQDTSIDQNFSRATTSGRNVQRCDDHKRNCSATTKSKRKPVYKVVQSRYKSKPNTTKRSAVPPQSQQALGLNITPVSNKLEEGEDLDAKASTPTAHQKSLFKADMSAIYRPSASAAASSAAKHAAQPSCPVKITQDDLHLAFYEYCRMAYVNKMVKNAAEKRQSEAVKDLTNMGLFLSKLREEVGIYEEEVEVLQSYESLKDIVEKGEEDMKLVHTEDFYEKMSDLTVNIDAVRHGLETRNLSRVDSSQLYSALGHTEMQLNDTSHVYNSLENCESSCMNDAELKSKFCSTVSNLESVSNQCSTFHDVVVVENKLRLQLDTEKMFEETV</sequence>
<gene>
    <name evidence="2" type="ORF">CVLEPA_LOCUS20568</name>
</gene>
<feature type="compositionally biased region" description="Polar residues" evidence="1">
    <location>
        <begin position="11"/>
        <end position="23"/>
    </location>
</feature>